<proteinExistence type="predicted"/>
<name>A0A255IGN4_9FIRM</name>
<evidence type="ECO:0000259" key="1">
    <source>
        <dbReference type="Pfam" id="PF01965"/>
    </source>
</evidence>
<evidence type="ECO:0000313" key="3">
    <source>
        <dbReference type="Proteomes" id="UP000215694"/>
    </source>
</evidence>
<organism evidence="2 3">
    <name type="scientific">Romboutsia weinsteinii</name>
    <dbReference type="NCBI Taxonomy" id="2020949"/>
    <lineage>
        <taxon>Bacteria</taxon>
        <taxon>Bacillati</taxon>
        <taxon>Bacillota</taxon>
        <taxon>Clostridia</taxon>
        <taxon>Peptostreptococcales</taxon>
        <taxon>Peptostreptococcaceae</taxon>
        <taxon>Romboutsia</taxon>
    </lineage>
</organism>
<dbReference type="Pfam" id="PF01965">
    <property type="entry name" value="DJ-1_PfpI"/>
    <property type="match status" value="1"/>
</dbReference>
<gene>
    <name evidence="2" type="ORF">CHL78_001355</name>
</gene>
<dbReference type="PANTHER" id="PTHR48094">
    <property type="entry name" value="PROTEIN/NUCLEIC ACID DEGLYCASE DJ-1-RELATED"/>
    <property type="match status" value="1"/>
</dbReference>
<dbReference type="Gene3D" id="3.40.50.880">
    <property type="match status" value="1"/>
</dbReference>
<dbReference type="GO" id="GO:0005737">
    <property type="term" value="C:cytoplasm"/>
    <property type="evidence" value="ECO:0007669"/>
    <property type="project" value="TreeGrafter"/>
</dbReference>
<dbReference type="PANTHER" id="PTHR48094:SF12">
    <property type="entry name" value="PARKINSON DISEASE PROTEIN 7 HOMOLOG"/>
    <property type="match status" value="1"/>
</dbReference>
<protein>
    <submittedName>
        <fullName evidence="2">Thij/pfpi family protein</fullName>
    </submittedName>
</protein>
<dbReference type="SUPFAM" id="SSF52317">
    <property type="entry name" value="Class I glutamine amidotransferase-like"/>
    <property type="match status" value="1"/>
</dbReference>
<dbReference type="AlphaFoldDB" id="A0A255IGN4"/>
<keyword evidence="3" id="KW-1185">Reference proteome</keyword>
<dbReference type="EMBL" id="NOJY02000002">
    <property type="protein sequence ID" value="RDY29374.1"/>
    <property type="molecule type" value="Genomic_DNA"/>
</dbReference>
<reference evidence="2 3" key="1">
    <citation type="journal article" date="2017" name="Genome Announc.">
        <title>Draft Genome Sequence of Romboutsia weinsteinii sp. nov. Strain CCRI-19649(T) Isolated from Surface Water.</title>
        <authorList>
            <person name="Maheux A.F."/>
            <person name="Boudreau D.K."/>
            <person name="Berube E."/>
            <person name="Boissinot M."/>
            <person name="Cantin P."/>
            <person name="Raymond F."/>
            <person name="Corbeil J."/>
            <person name="Omar R.F."/>
            <person name="Bergeron M.G."/>
        </authorList>
    </citation>
    <scope>NUCLEOTIDE SEQUENCE [LARGE SCALE GENOMIC DNA]</scope>
    <source>
        <strain evidence="2 3">CCRI-19649</strain>
    </source>
</reference>
<feature type="domain" description="DJ-1/PfpI" evidence="1">
    <location>
        <begin position="7"/>
        <end position="166"/>
    </location>
</feature>
<dbReference type="Proteomes" id="UP000215694">
    <property type="component" value="Unassembled WGS sequence"/>
</dbReference>
<dbReference type="InterPro" id="IPR002818">
    <property type="entry name" value="DJ-1/PfpI"/>
</dbReference>
<evidence type="ECO:0000313" key="2">
    <source>
        <dbReference type="EMBL" id="RDY29374.1"/>
    </source>
</evidence>
<accession>A0A255IGN4</accession>
<sequence length="189" mass="21431">MFIGGLMKVHVLIYEGFTEFEVILANYFVKTKGEIVAVGLKEDIIKSFEGFCIKPDIALKDVNLEDVEALIIPGGDPDELFNCKELKEVLVKLNEDKKLIGAICSGVIHLAQAGILDNKRYTSNLNMNDNFILKNSTLINENVSRDENIITARPNGYVDFAIEIAEYLDIFEDENDLRETIENFKYFKL</sequence>
<dbReference type="InterPro" id="IPR029062">
    <property type="entry name" value="Class_I_gatase-like"/>
</dbReference>
<comment type="caution">
    <text evidence="2">The sequence shown here is derived from an EMBL/GenBank/DDBJ whole genome shotgun (WGS) entry which is preliminary data.</text>
</comment>
<dbReference type="InterPro" id="IPR050325">
    <property type="entry name" value="Prot/Nucl_acid_deglycase"/>
</dbReference>